<dbReference type="VEuPathDB" id="FungiDB:SPBR_01330"/>
<evidence type="ECO:0000313" key="5">
    <source>
        <dbReference type="EMBL" id="KIH91677.1"/>
    </source>
</evidence>
<dbReference type="PANTHER" id="PTHR13326">
    <property type="entry name" value="TRNA PSEUDOURIDINE SYNTHASE D"/>
    <property type="match status" value="1"/>
</dbReference>
<organism evidence="5 6">
    <name type="scientific">Sporothrix brasiliensis 5110</name>
    <dbReference type="NCBI Taxonomy" id="1398154"/>
    <lineage>
        <taxon>Eukaryota</taxon>
        <taxon>Fungi</taxon>
        <taxon>Dikarya</taxon>
        <taxon>Ascomycota</taxon>
        <taxon>Pezizomycotina</taxon>
        <taxon>Sordariomycetes</taxon>
        <taxon>Sordariomycetidae</taxon>
        <taxon>Ophiostomatales</taxon>
        <taxon>Ophiostomataceae</taxon>
        <taxon>Sporothrix</taxon>
    </lineage>
</organism>
<dbReference type="EMBL" id="AWTV01000007">
    <property type="protein sequence ID" value="KIH91677.1"/>
    <property type="molecule type" value="Genomic_DNA"/>
</dbReference>
<dbReference type="RefSeq" id="XP_040619687.1">
    <property type="nucleotide sequence ID" value="XM_040759641.1"/>
</dbReference>
<name>A0A0C2J3P3_9PEZI</name>
<dbReference type="SUPFAM" id="SSF55120">
    <property type="entry name" value="Pseudouridine synthase"/>
    <property type="match status" value="1"/>
</dbReference>
<dbReference type="PIRSF" id="PIRSF037016">
    <property type="entry name" value="Pseudouridin_synth_euk_prd"/>
    <property type="match status" value="1"/>
</dbReference>
<feature type="compositionally biased region" description="Basic and acidic residues" evidence="3">
    <location>
        <begin position="666"/>
        <end position="687"/>
    </location>
</feature>
<evidence type="ECO:0000313" key="6">
    <source>
        <dbReference type="Proteomes" id="UP000031575"/>
    </source>
</evidence>
<keyword evidence="2" id="KW-0413">Isomerase</keyword>
<protein>
    <submittedName>
        <fullName evidence="5">tRNA pseudouridine13 synthase</fullName>
    </submittedName>
</protein>
<dbReference type="OrthoDB" id="447290at2759"/>
<dbReference type="AlphaFoldDB" id="A0A0C2J3P3"/>
<accession>A0A0C2J3P3</accession>
<dbReference type="GO" id="GO:0005634">
    <property type="term" value="C:nucleus"/>
    <property type="evidence" value="ECO:0007669"/>
    <property type="project" value="TreeGrafter"/>
</dbReference>
<dbReference type="NCBIfam" id="TIGR00094">
    <property type="entry name" value="tRNA_TruD_broad"/>
    <property type="match status" value="1"/>
</dbReference>
<feature type="compositionally biased region" description="Low complexity" evidence="3">
    <location>
        <begin position="209"/>
        <end position="224"/>
    </location>
</feature>
<evidence type="ECO:0000256" key="2">
    <source>
        <dbReference type="ARBA" id="ARBA00023235"/>
    </source>
</evidence>
<evidence type="ECO:0000256" key="1">
    <source>
        <dbReference type="ARBA" id="ARBA00007953"/>
    </source>
</evidence>
<dbReference type="Proteomes" id="UP000031575">
    <property type="component" value="Unassembled WGS sequence"/>
</dbReference>
<dbReference type="PANTHER" id="PTHR13326:SF21">
    <property type="entry name" value="PSEUDOURIDYLATE SYNTHASE PUS7L"/>
    <property type="match status" value="1"/>
</dbReference>
<dbReference type="InterPro" id="IPR011760">
    <property type="entry name" value="PsdUridine_synth_TruD_insert"/>
</dbReference>
<feature type="compositionally biased region" description="Basic and acidic residues" evidence="3">
    <location>
        <begin position="536"/>
        <end position="545"/>
    </location>
</feature>
<dbReference type="HOGENOM" id="CLU_005281_0_0_1"/>
<keyword evidence="6" id="KW-1185">Reference proteome</keyword>
<dbReference type="GO" id="GO:0001522">
    <property type="term" value="P:pseudouridine synthesis"/>
    <property type="evidence" value="ECO:0007669"/>
    <property type="project" value="InterPro"/>
</dbReference>
<dbReference type="InterPro" id="IPR001656">
    <property type="entry name" value="PsdUridine_synth_TruD"/>
</dbReference>
<dbReference type="PROSITE" id="PS50984">
    <property type="entry name" value="TRUD"/>
    <property type="match status" value="1"/>
</dbReference>
<feature type="compositionally biased region" description="Low complexity" evidence="3">
    <location>
        <begin position="763"/>
        <end position="774"/>
    </location>
</feature>
<feature type="domain" description="TRUD" evidence="4">
    <location>
        <begin position="373"/>
        <end position="633"/>
    </location>
</feature>
<comment type="similarity">
    <text evidence="1">Belongs to the pseudouridine synthase TruD family.</text>
</comment>
<dbReference type="Gene3D" id="3.30.2350.20">
    <property type="entry name" value="TruD, catalytic domain"/>
    <property type="match status" value="2"/>
</dbReference>
<dbReference type="GeneID" id="63674562"/>
<reference evidence="5 6" key="1">
    <citation type="journal article" date="2014" name="BMC Genomics">
        <title>Comparative genomics of the major fungal agents of human and animal Sporotrichosis: Sporothrix schenckii and Sporothrix brasiliensis.</title>
        <authorList>
            <person name="Teixeira M.M."/>
            <person name="de Almeida L.G."/>
            <person name="Kubitschek-Barreira P."/>
            <person name="Alves F.L."/>
            <person name="Kioshima E.S."/>
            <person name="Abadio A.K."/>
            <person name="Fernandes L."/>
            <person name="Derengowski L.S."/>
            <person name="Ferreira K.S."/>
            <person name="Souza R.C."/>
            <person name="Ruiz J.C."/>
            <person name="de Andrade N.C."/>
            <person name="Paes H.C."/>
            <person name="Nicola A.M."/>
            <person name="Albuquerque P."/>
            <person name="Gerber A.L."/>
            <person name="Martins V.P."/>
            <person name="Peconick L.D."/>
            <person name="Neto A.V."/>
            <person name="Chaucanez C.B."/>
            <person name="Silva P.A."/>
            <person name="Cunha O.L."/>
            <person name="de Oliveira F.F."/>
            <person name="dos Santos T.C."/>
            <person name="Barros A.L."/>
            <person name="Soares M.A."/>
            <person name="de Oliveira L.M."/>
            <person name="Marini M.M."/>
            <person name="Villalobos-Duno H."/>
            <person name="Cunha M.M."/>
            <person name="de Hoog S."/>
            <person name="da Silveira J.F."/>
            <person name="Henrissat B."/>
            <person name="Nino-Vega G.A."/>
            <person name="Cisalpino P.S."/>
            <person name="Mora-Montes H.M."/>
            <person name="Almeida S.R."/>
            <person name="Stajich J.E."/>
            <person name="Lopes-Bezerra L.M."/>
            <person name="Vasconcelos A.T."/>
            <person name="Felipe M.S."/>
        </authorList>
    </citation>
    <scope>NUCLEOTIDE SEQUENCE [LARGE SCALE GENOMIC DNA]</scope>
    <source>
        <strain evidence="5 6">5110</strain>
    </source>
</reference>
<feature type="compositionally biased region" description="Polar residues" evidence="3">
    <location>
        <begin position="742"/>
        <end position="762"/>
    </location>
</feature>
<dbReference type="CDD" id="cd02576">
    <property type="entry name" value="PseudoU_synth_ScPUS7"/>
    <property type="match status" value="1"/>
</dbReference>
<dbReference type="Pfam" id="PF01142">
    <property type="entry name" value="TruD"/>
    <property type="match status" value="1"/>
</dbReference>
<dbReference type="InterPro" id="IPR042214">
    <property type="entry name" value="TruD_catalytic"/>
</dbReference>
<dbReference type="GO" id="GO:0003723">
    <property type="term" value="F:RNA binding"/>
    <property type="evidence" value="ECO:0007669"/>
    <property type="project" value="InterPro"/>
</dbReference>
<feature type="region of interest" description="Disordered" evidence="3">
    <location>
        <begin position="531"/>
        <end position="552"/>
    </location>
</feature>
<feature type="region of interest" description="Disordered" evidence="3">
    <location>
        <begin position="75"/>
        <end position="94"/>
    </location>
</feature>
<dbReference type="GO" id="GO:0009982">
    <property type="term" value="F:pseudouridine synthase activity"/>
    <property type="evidence" value="ECO:0007669"/>
    <property type="project" value="InterPro"/>
</dbReference>
<dbReference type="InterPro" id="IPR020103">
    <property type="entry name" value="PsdUridine_synth_cat_dom_sf"/>
</dbReference>
<sequence>MANNPPVAPPGNQNPEVRANSEKKLGIVHYTSSLDFGWQGDIRRRYTDFIVHEVRKDGTVVYLSDDDVVEEYKKAEHRPETTAAPTQQESAPTDLPAVPAVPVVVEKSTVPEVPPIDTDGLVTLVGPEVAKQMHEAYAAIVSGGPAPSKFTIAVVSDRAKRGHYHQEIRRIFSGRFETRAEGDSGAIVAMPSASSNRARTGGRHGAKGAKGANGNNGNNGNNSGDNRRENRAGKKVNKPIEGSGKYLHFTMYKENKDTIEAINFLARMLKLKATNFGFAGTKDRRAATTQRVSVWHPGNQGIGWINARSAYVKVGDFNYNKNPIQLGQHGGNDFVIVLKGVELTRGANCSLSHRLRMTEACVQSALDHVQQHGFINYFGLQRFGTHTVGTQEVGRMILSENFEGACDGILHVDPALAAALGDSDVESRFQRDEINRARGILKFKTTGDVNAALNILPRRFSAESSLIQHLGRTNGSRRDFCGALCRITRGLRNLYIHAYQSLVWNWAVSQRWSRYGDKVVAGDLVLVESEANPNRLRPDGDHDMSEEQNQEEEQFYQEARVLSAEEAAGGHYTIYDIVLPVPGFDVLYPDNDIGEFYSEFMGRPENGGLSPYNMRRPQKEFSLSGHYRKIMARFTAVPQFFVRPYTDDSEQMHPTDLDDIRAVQEEKRNEKAKAQREGQAKMEEVGNSRRRRPSSDVPHSSSDERVNDAWIENTADGGSKRIKMDGDNNEAGAPTVADAVQAPTQSSRRSSSPMAIDASTTKAAAPAAPAAPAAEPIPAPAPDHVKTLRNLFKPVPKTKITRNGNDIGADASADDFTPAINRTACWRESAQDLTESDDMEIAVALNFRLSSSNYATMCLREMMTGTLTPSMQAAAASRAASRQASPSA</sequence>
<gene>
    <name evidence="5" type="ORF">SPBR_01330</name>
</gene>
<comment type="caution">
    <text evidence="5">The sequence shown here is derived from an EMBL/GenBank/DDBJ whole genome shotgun (WGS) entry which is preliminary data.</text>
</comment>
<evidence type="ECO:0000259" key="4">
    <source>
        <dbReference type="PROSITE" id="PS50984"/>
    </source>
</evidence>
<feature type="region of interest" description="Disordered" evidence="3">
    <location>
        <begin position="187"/>
        <end position="239"/>
    </location>
</feature>
<evidence type="ECO:0000256" key="3">
    <source>
        <dbReference type="SAM" id="MobiDB-lite"/>
    </source>
</evidence>
<feature type="region of interest" description="Disordered" evidence="3">
    <location>
        <begin position="666"/>
        <end position="784"/>
    </location>
</feature>
<proteinExistence type="inferred from homology"/>